<dbReference type="GO" id="GO:0016020">
    <property type="term" value="C:membrane"/>
    <property type="evidence" value="ECO:0007669"/>
    <property type="project" value="TreeGrafter"/>
</dbReference>
<dbReference type="SMART" id="SM00516">
    <property type="entry name" value="SEC14"/>
    <property type="match status" value="1"/>
</dbReference>
<dbReference type="SUPFAM" id="SSF46938">
    <property type="entry name" value="CRAL/TRIO N-terminal domain"/>
    <property type="match status" value="1"/>
</dbReference>
<dbReference type="CDD" id="cd00170">
    <property type="entry name" value="SEC14"/>
    <property type="match status" value="1"/>
</dbReference>
<dbReference type="Pfam" id="PF00650">
    <property type="entry name" value="CRAL_TRIO"/>
    <property type="match status" value="1"/>
</dbReference>
<evidence type="ECO:0000259" key="1">
    <source>
        <dbReference type="PROSITE" id="PS50191"/>
    </source>
</evidence>
<dbReference type="PROSITE" id="PS50191">
    <property type="entry name" value="CRAL_TRIO"/>
    <property type="match status" value="1"/>
</dbReference>
<reference evidence="3" key="2">
    <citation type="submission" date="2018-07" db="EMBL/GenBank/DDBJ databases">
        <authorList>
            <person name="Quirk P.G."/>
            <person name="Krulwich T.A."/>
        </authorList>
    </citation>
    <scope>NUCLEOTIDE SEQUENCE</scope>
</reference>
<dbReference type="PANTHER" id="PTHR10174:SF213">
    <property type="entry name" value="CRAL-TRIO DOMAIN-CONTAINING PROTEIN"/>
    <property type="match status" value="1"/>
</dbReference>
<proteinExistence type="predicted"/>
<dbReference type="EMBL" id="UFQS01000679">
    <property type="protein sequence ID" value="SSX06143.1"/>
    <property type="molecule type" value="Genomic_DNA"/>
</dbReference>
<dbReference type="EMBL" id="UFQT01000679">
    <property type="protein sequence ID" value="SSX26499.1"/>
    <property type="molecule type" value="Genomic_DNA"/>
</dbReference>
<organism evidence="2">
    <name type="scientific">Culicoides sonorensis</name>
    <name type="common">Biting midge</name>
    <dbReference type="NCBI Taxonomy" id="179676"/>
    <lineage>
        <taxon>Eukaryota</taxon>
        <taxon>Metazoa</taxon>
        <taxon>Ecdysozoa</taxon>
        <taxon>Arthropoda</taxon>
        <taxon>Hexapoda</taxon>
        <taxon>Insecta</taxon>
        <taxon>Pterygota</taxon>
        <taxon>Neoptera</taxon>
        <taxon>Endopterygota</taxon>
        <taxon>Diptera</taxon>
        <taxon>Nematocera</taxon>
        <taxon>Chironomoidea</taxon>
        <taxon>Ceratopogonidae</taxon>
        <taxon>Ceratopogoninae</taxon>
        <taxon>Culicoides</taxon>
        <taxon>Monoculicoides</taxon>
    </lineage>
</organism>
<evidence type="ECO:0000313" key="2">
    <source>
        <dbReference type="EMBL" id="SSX06143.1"/>
    </source>
</evidence>
<dbReference type="InterPro" id="IPR001251">
    <property type="entry name" value="CRAL-TRIO_dom"/>
</dbReference>
<dbReference type="Gene3D" id="3.40.525.10">
    <property type="entry name" value="CRAL-TRIO lipid binding domain"/>
    <property type="match status" value="1"/>
</dbReference>
<dbReference type="InterPro" id="IPR036273">
    <property type="entry name" value="CRAL/TRIO_N_dom_sf"/>
</dbReference>
<dbReference type="VEuPathDB" id="VectorBase:CSON013468"/>
<evidence type="ECO:0000313" key="3">
    <source>
        <dbReference type="EMBL" id="SSX26499.1"/>
    </source>
</evidence>
<protein>
    <submittedName>
        <fullName evidence="2">CSON013468 protein</fullName>
    </submittedName>
</protein>
<sequence>MKLCDVEDQYKKFPDLKKEDVQKLLNWCSNQAHLPKNITELEVILFLHSNYYKIEAAKVTIENYYTSRTNLTKFFGSRDIKSNEMMVAHDVFTIVPLPKLTSKGYKVFLGRLHNPDPSKFVMTDAIKLFNFFYDSILLEEGCTEGHVIVFDMTGVTLSHILRLQVMPIKHYFFYLQEALPFRLKGLYFINIVPFVDKLVFLMKPFMKKELWDVFHLDSNMDAVYERIDAEVFPMDYEKGQASSLEYFHDTCYNHLVESRDYFLNDEKTKKVNEKLRGSIKKIPEQDLRALDID</sequence>
<dbReference type="InterPro" id="IPR036865">
    <property type="entry name" value="CRAL-TRIO_dom_sf"/>
</dbReference>
<name>A0A336KST9_CULSO</name>
<accession>A0A336KST9</accession>
<reference evidence="2" key="1">
    <citation type="submission" date="2018-04" db="EMBL/GenBank/DDBJ databases">
        <authorList>
            <person name="Go L.Y."/>
            <person name="Mitchell J.A."/>
        </authorList>
    </citation>
    <scope>NUCLEOTIDE SEQUENCE</scope>
    <source>
        <tissue evidence="2">Whole organism</tissue>
    </source>
</reference>
<gene>
    <name evidence="2" type="primary">CSON013468</name>
</gene>
<dbReference type="PANTHER" id="PTHR10174">
    <property type="entry name" value="ALPHA-TOCOPHEROL TRANSFER PROTEIN-RELATED"/>
    <property type="match status" value="1"/>
</dbReference>
<dbReference type="SUPFAM" id="SSF52087">
    <property type="entry name" value="CRAL/TRIO domain"/>
    <property type="match status" value="1"/>
</dbReference>
<dbReference type="OMA" id="WEEGCIN"/>
<dbReference type="GO" id="GO:1902936">
    <property type="term" value="F:phosphatidylinositol bisphosphate binding"/>
    <property type="evidence" value="ECO:0007669"/>
    <property type="project" value="TreeGrafter"/>
</dbReference>
<dbReference type="AlphaFoldDB" id="A0A336KST9"/>
<feature type="domain" description="CRAL-TRIO" evidence="1">
    <location>
        <begin position="82"/>
        <end position="244"/>
    </location>
</feature>